<accession>A0A2X0SJH4</accession>
<dbReference type="EMBL" id="LS423452">
    <property type="protein sequence ID" value="SPS05986.1"/>
    <property type="molecule type" value="Genomic_DNA"/>
</dbReference>
<sequence length="75" mass="8749">MDIKLLTTRTCHCSNIEQELRDLDLVYERCYVEEHPELVERFKVRHCPVLIIDEARVIPVDGLTEGQIKALLSLE</sequence>
<dbReference type="SUPFAM" id="SSF52833">
    <property type="entry name" value="Thioredoxin-like"/>
    <property type="match status" value="1"/>
</dbReference>
<proteinExistence type="predicted"/>
<evidence type="ECO:0008006" key="2">
    <source>
        <dbReference type="Google" id="ProtNLM"/>
    </source>
</evidence>
<reference evidence="1" key="1">
    <citation type="submission" date="2018-05" db="EMBL/GenBank/DDBJ databases">
        <authorList>
            <person name="Lanie J.A."/>
            <person name="Ng W.-L."/>
            <person name="Kazmierczak K.M."/>
            <person name="Andrzejewski T.M."/>
            <person name="Davidsen T.M."/>
            <person name="Wayne K.J."/>
            <person name="Tettelin H."/>
            <person name="Glass J.I."/>
            <person name="Rusch D."/>
            <person name="Podicherti R."/>
            <person name="Tsui H.-C.T."/>
            <person name="Winkler M.E."/>
        </authorList>
    </citation>
    <scope>NUCLEOTIDE SEQUENCE</scope>
    <source>
        <strain evidence="1">KNB</strain>
    </source>
</reference>
<evidence type="ECO:0000313" key="1">
    <source>
        <dbReference type="EMBL" id="SPS05986.1"/>
    </source>
</evidence>
<dbReference type="AlphaFoldDB" id="A0A2X0SJH4"/>
<name>A0A2X0SJH4_9PROT</name>
<dbReference type="InterPro" id="IPR036249">
    <property type="entry name" value="Thioredoxin-like_sf"/>
</dbReference>
<protein>
    <recommendedName>
        <fullName evidence="2">Thioredoxin-like fold domain-containing protein</fullName>
    </recommendedName>
</protein>
<gene>
    <name evidence="1" type="ORF">NITFAB_1576</name>
</gene>
<organism evidence="1">
    <name type="scientific">Candidatus Nitrotoga fabula</name>
    <dbReference type="NCBI Taxonomy" id="2182327"/>
    <lineage>
        <taxon>Bacteria</taxon>
        <taxon>Pseudomonadati</taxon>
        <taxon>Pseudomonadota</taxon>
        <taxon>Betaproteobacteria</taxon>
        <taxon>Nitrosomonadales</taxon>
        <taxon>Gallionellaceae</taxon>
        <taxon>Candidatus Nitrotoga</taxon>
    </lineage>
</organism>
<dbReference type="Gene3D" id="3.40.30.10">
    <property type="entry name" value="Glutaredoxin"/>
    <property type="match status" value="1"/>
</dbReference>